<reference evidence="1" key="1">
    <citation type="submission" date="2020-06" db="EMBL/GenBank/DDBJ databases">
        <title>WGS assembly of Ceratodon purpureus strain R40.</title>
        <authorList>
            <person name="Carey S.B."/>
            <person name="Jenkins J."/>
            <person name="Shu S."/>
            <person name="Lovell J.T."/>
            <person name="Sreedasyam A."/>
            <person name="Maumus F."/>
            <person name="Tiley G.P."/>
            <person name="Fernandez-Pozo N."/>
            <person name="Barry K."/>
            <person name="Chen C."/>
            <person name="Wang M."/>
            <person name="Lipzen A."/>
            <person name="Daum C."/>
            <person name="Saski C.A."/>
            <person name="Payton A.C."/>
            <person name="Mcbreen J.C."/>
            <person name="Conrad R.E."/>
            <person name="Kollar L.M."/>
            <person name="Olsson S."/>
            <person name="Huttunen S."/>
            <person name="Landis J.B."/>
            <person name="Wickett N.J."/>
            <person name="Johnson M.G."/>
            <person name="Rensing S.A."/>
            <person name="Grimwood J."/>
            <person name="Schmutz J."/>
            <person name="Mcdaniel S.F."/>
        </authorList>
    </citation>
    <scope>NUCLEOTIDE SEQUENCE</scope>
    <source>
        <strain evidence="1">R40</strain>
    </source>
</reference>
<dbReference type="AlphaFoldDB" id="A0A8T0HWU4"/>
<name>A0A8T0HWU4_CERPU</name>
<gene>
    <name evidence="1" type="ORF">KC19_VG321600</name>
</gene>
<accession>A0A8T0HWU4</accession>
<dbReference type="Proteomes" id="UP000822688">
    <property type="component" value="Chromosome V"/>
</dbReference>
<proteinExistence type="predicted"/>
<sequence length="85" mass="10040">MTKRFLSKVGKSLTRACAVTLPKVTEQVRAKVENGSNQNQHRRIRRHPVGSGYKFRIILQHRHIKMYRQRKTHHAVRLSLSNKIR</sequence>
<evidence type="ECO:0000313" key="1">
    <source>
        <dbReference type="EMBL" id="KAG0575145.1"/>
    </source>
</evidence>
<keyword evidence="2" id="KW-1185">Reference proteome</keyword>
<comment type="caution">
    <text evidence="1">The sequence shown here is derived from an EMBL/GenBank/DDBJ whole genome shotgun (WGS) entry which is preliminary data.</text>
</comment>
<evidence type="ECO:0000313" key="2">
    <source>
        <dbReference type="Proteomes" id="UP000822688"/>
    </source>
</evidence>
<dbReference type="EMBL" id="CM026426">
    <property type="protein sequence ID" value="KAG0575145.1"/>
    <property type="molecule type" value="Genomic_DNA"/>
</dbReference>
<organism evidence="1 2">
    <name type="scientific">Ceratodon purpureus</name>
    <name type="common">Fire moss</name>
    <name type="synonym">Dicranum purpureum</name>
    <dbReference type="NCBI Taxonomy" id="3225"/>
    <lineage>
        <taxon>Eukaryota</taxon>
        <taxon>Viridiplantae</taxon>
        <taxon>Streptophyta</taxon>
        <taxon>Embryophyta</taxon>
        <taxon>Bryophyta</taxon>
        <taxon>Bryophytina</taxon>
        <taxon>Bryopsida</taxon>
        <taxon>Dicranidae</taxon>
        <taxon>Pseudoditrichales</taxon>
        <taxon>Ditrichaceae</taxon>
        <taxon>Ceratodon</taxon>
    </lineage>
</organism>
<protein>
    <submittedName>
        <fullName evidence="1">Uncharacterized protein</fullName>
    </submittedName>
</protein>